<sequence>MHSNEARVANLKVHSNERGVWIPNFSKPLNDRDIEIVQCFLTRLQDKVVVVEGEDKVSWVKTKSGSFFVKPLHSILEARSVESIPTSVVWNVWIPPKTNFSELLPQTHKNPSSKLFKLRDSRGPTAREEDSSHHIFKGV</sequence>
<protein>
    <submittedName>
        <fullName evidence="2">Uncharacterized protein</fullName>
    </submittedName>
</protein>
<dbReference type="Proteomes" id="UP000288805">
    <property type="component" value="Unassembled WGS sequence"/>
</dbReference>
<feature type="region of interest" description="Disordered" evidence="1">
    <location>
        <begin position="114"/>
        <end position="139"/>
    </location>
</feature>
<evidence type="ECO:0000256" key="1">
    <source>
        <dbReference type="SAM" id="MobiDB-lite"/>
    </source>
</evidence>
<name>A0A438J809_VITVI</name>
<accession>A0A438J809</accession>
<dbReference type="AlphaFoldDB" id="A0A438J809"/>
<evidence type="ECO:0000313" key="2">
    <source>
        <dbReference type="EMBL" id="RVX05081.1"/>
    </source>
</evidence>
<feature type="compositionally biased region" description="Basic and acidic residues" evidence="1">
    <location>
        <begin position="117"/>
        <end position="133"/>
    </location>
</feature>
<organism evidence="2 3">
    <name type="scientific">Vitis vinifera</name>
    <name type="common">Grape</name>
    <dbReference type="NCBI Taxonomy" id="29760"/>
    <lineage>
        <taxon>Eukaryota</taxon>
        <taxon>Viridiplantae</taxon>
        <taxon>Streptophyta</taxon>
        <taxon>Embryophyta</taxon>
        <taxon>Tracheophyta</taxon>
        <taxon>Spermatophyta</taxon>
        <taxon>Magnoliopsida</taxon>
        <taxon>eudicotyledons</taxon>
        <taxon>Gunneridae</taxon>
        <taxon>Pentapetalae</taxon>
        <taxon>rosids</taxon>
        <taxon>Vitales</taxon>
        <taxon>Vitaceae</taxon>
        <taxon>Viteae</taxon>
        <taxon>Vitis</taxon>
    </lineage>
</organism>
<reference evidence="2 3" key="1">
    <citation type="journal article" date="2018" name="PLoS Genet.">
        <title>Population sequencing reveals clonal diversity and ancestral inbreeding in the grapevine cultivar Chardonnay.</title>
        <authorList>
            <person name="Roach M.J."/>
            <person name="Johnson D.L."/>
            <person name="Bohlmann J."/>
            <person name="van Vuuren H.J."/>
            <person name="Jones S.J."/>
            <person name="Pretorius I.S."/>
            <person name="Schmidt S.A."/>
            <person name="Borneman A.R."/>
        </authorList>
    </citation>
    <scope>NUCLEOTIDE SEQUENCE [LARGE SCALE GENOMIC DNA]</scope>
    <source>
        <strain evidence="3">cv. Chardonnay</strain>
        <tissue evidence="2">Leaf</tissue>
    </source>
</reference>
<proteinExistence type="predicted"/>
<evidence type="ECO:0000313" key="3">
    <source>
        <dbReference type="Proteomes" id="UP000288805"/>
    </source>
</evidence>
<dbReference type="EMBL" id="QGNW01000058">
    <property type="protein sequence ID" value="RVX05081.1"/>
    <property type="molecule type" value="Genomic_DNA"/>
</dbReference>
<gene>
    <name evidence="2" type="ORF">CK203_019114</name>
</gene>
<comment type="caution">
    <text evidence="2">The sequence shown here is derived from an EMBL/GenBank/DDBJ whole genome shotgun (WGS) entry which is preliminary data.</text>
</comment>